<evidence type="ECO:0000259" key="9">
    <source>
        <dbReference type="PROSITE" id="PS51464"/>
    </source>
</evidence>
<organism evidence="10 11">
    <name type="scientific">Eubacterium coprostanoligenes</name>
    <dbReference type="NCBI Taxonomy" id="290054"/>
    <lineage>
        <taxon>Bacteria</taxon>
        <taxon>Bacillati</taxon>
        <taxon>Bacillota</taxon>
        <taxon>Clostridia</taxon>
        <taxon>Eubacteriales</taxon>
        <taxon>Eubacteriaceae</taxon>
        <taxon>Eubacterium</taxon>
    </lineage>
</organism>
<evidence type="ECO:0000256" key="2">
    <source>
        <dbReference type="ARBA" id="ARBA00012916"/>
    </source>
</evidence>
<dbReference type="FunFam" id="3.40.50.10490:FF:000001">
    <property type="entry name" value="Glutamine--fructose-6-phosphate aminotransferase [isomerizing]"/>
    <property type="match status" value="1"/>
</dbReference>
<evidence type="ECO:0000256" key="6">
    <source>
        <dbReference type="ARBA" id="ARBA00022737"/>
    </source>
</evidence>
<dbReference type="SUPFAM" id="SSF53697">
    <property type="entry name" value="SIS domain"/>
    <property type="match status" value="1"/>
</dbReference>
<evidence type="ECO:0000256" key="4">
    <source>
        <dbReference type="ARBA" id="ARBA00022576"/>
    </source>
</evidence>
<protein>
    <recommendedName>
        <fullName evidence="3">Glutamine--fructose-6-phosphate aminotransferase [isomerizing]</fullName>
        <ecNumber evidence="2">2.6.1.16</ecNumber>
    </recommendedName>
</protein>
<evidence type="ECO:0000256" key="3">
    <source>
        <dbReference type="ARBA" id="ARBA00016090"/>
    </source>
</evidence>
<evidence type="ECO:0000256" key="5">
    <source>
        <dbReference type="ARBA" id="ARBA00022679"/>
    </source>
</evidence>
<evidence type="ECO:0000313" key="11">
    <source>
        <dbReference type="Proteomes" id="UP000190657"/>
    </source>
</evidence>
<accession>A0A1T4KW06</accession>
<dbReference type="GO" id="GO:0097367">
    <property type="term" value="F:carbohydrate derivative binding"/>
    <property type="evidence" value="ECO:0007669"/>
    <property type="project" value="InterPro"/>
</dbReference>
<dbReference type="AlphaFoldDB" id="A0A1T4KW06"/>
<dbReference type="PANTHER" id="PTHR10937">
    <property type="entry name" value="GLUCOSAMINE--FRUCTOSE-6-PHOSPHATE AMINOTRANSFERASE, ISOMERIZING"/>
    <property type="match status" value="1"/>
</dbReference>
<dbReference type="NCBIfam" id="TIGR01135">
    <property type="entry name" value="glmS"/>
    <property type="match status" value="1"/>
</dbReference>
<dbReference type="EMBL" id="FUWW01000005">
    <property type="protein sequence ID" value="SJZ46497.1"/>
    <property type="molecule type" value="Genomic_DNA"/>
</dbReference>
<dbReference type="InterPro" id="IPR047084">
    <property type="entry name" value="GFAT_N"/>
</dbReference>
<dbReference type="InterPro" id="IPR005855">
    <property type="entry name" value="GFAT"/>
</dbReference>
<dbReference type="CDD" id="cd05009">
    <property type="entry name" value="SIS_GlmS_GlmD_2"/>
    <property type="match status" value="1"/>
</dbReference>
<dbReference type="SUPFAM" id="SSF56235">
    <property type="entry name" value="N-terminal nucleophile aminohydrolases (Ntn hydrolases)"/>
    <property type="match status" value="1"/>
</dbReference>
<dbReference type="CDD" id="cd05008">
    <property type="entry name" value="SIS_GlmS_GlmD_1"/>
    <property type="match status" value="1"/>
</dbReference>
<dbReference type="Gene3D" id="3.60.20.10">
    <property type="entry name" value="Glutamine Phosphoribosylpyrophosphate, subunit 1, domain 1"/>
    <property type="match status" value="1"/>
</dbReference>
<dbReference type="GO" id="GO:0006047">
    <property type="term" value="P:UDP-N-acetylglucosamine metabolic process"/>
    <property type="evidence" value="ECO:0007669"/>
    <property type="project" value="TreeGrafter"/>
</dbReference>
<gene>
    <name evidence="10" type="ORF">SAMN02745114_00635</name>
</gene>
<keyword evidence="11" id="KW-1185">Reference proteome</keyword>
<dbReference type="CDD" id="cd00714">
    <property type="entry name" value="GFAT"/>
    <property type="match status" value="1"/>
</dbReference>
<feature type="domain" description="SIS" evidence="9">
    <location>
        <begin position="455"/>
        <end position="594"/>
    </location>
</feature>
<dbReference type="Proteomes" id="UP000190657">
    <property type="component" value="Unassembled WGS sequence"/>
</dbReference>
<evidence type="ECO:0000313" key="10">
    <source>
        <dbReference type="EMBL" id="SJZ46497.1"/>
    </source>
</evidence>
<sequence length="604" mass="66266">MCGIIGYTGYTDARGKLIKGLKTLEYRGYDSAGIAVFNDTLNEVIVAKCEGRVERLDEKSKDIKGNTGIGHTRWATHGGVSDSNSHPHKFGNVTLVHNGIIENYASIKNQLGIAGKLKSQTDSEVVAALIDNYYHIGSDPSEAIIKAVREIKGTFALGIMFDDIPNVIYAVRNVSPIVCCVNDDGAYIASDITAIGEYSKEYFVLPELTIAEISKNGIEVRDFQDNKVDVKMLELDWDINNSSKKHYPFYMEKEISEQPEVIEKTIRSRIKDGLPDFSADGVDDSIFTECENITVIACGTAMHAGLIGKHLIEKACAVPVNVYMASEYMYCDPIVSDKTLVICVSQSGETIDTLEALKYAKSKGAKTLSIVNVKGSSIAMTSDNVIYTNAGPEIAVASTKAYTTQVAVFYLITAKTALLRGCFNEDETKSFVNELEKIPQAVDDILQRKDEIHHLSQSLLTAEHTFMIGRGLDYPALLEASLKLKEISYIHSEAFASGELKHGTIALIIKKTPVIALLTQEKLMSKQISNIREVESRGATVISFVKDGLQTKDINPDFILPNLNDDFMAIPAVVAMQLLAYYVSADKGLDVDKPRNLAKVVTVE</sequence>
<dbReference type="Pfam" id="PF01380">
    <property type="entry name" value="SIS"/>
    <property type="match status" value="2"/>
</dbReference>
<dbReference type="PANTHER" id="PTHR10937:SF0">
    <property type="entry name" value="GLUTAMINE--FRUCTOSE-6-PHOSPHATE TRANSAMINASE (ISOMERIZING)"/>
    <property type="match status" value="1"/>
</dbReference>
<dbReference type="OrthoDB" id="106547at2"/>
<dbReference type="InterPro" id="IPR035466">
    <property type="entry name" value="GlmS/AgaS_SIS"/>
</dbReference>
<dbReference type="InterPro" id="IPR029055">
    <property type="entry name" value="Ntn_hydrolases_N"/>
</dbReference>
<dbReference type="PROSITE" id="PS51278">
    <property type="entry name" value="GATASE_TYPE_2"/>
    <property type="match status" value="1"/>
</dbReference>
<dbReference type="InterPro" id="IPR001347">
    <property type="entry name" value="SIS_dom"/>
</dbReference>
<dbReference type="RefSeq" id="WP_078768129.1">
    <property type="nucleotide sequence ID" value="NZ_FUWW01000005.1"/>
</dbReference>
<dbReference type="STRING" id="290054.SAMN02745114_00635"/>
<comment type="catalytic activity">
    <reaction evidence="1">
        <text>D-fructose 6-phosphate + L-glutamine = D-glucosamine 6-phosphate + L-glutamate</text>
        <dbReference type="Rhea" id="RHEA:13237"/>
        <dbReference type="ChEBI" id="CHEBI:29985"/>
        <dbReference type="ChEBI" id="CHEBI:58359"/>
        <dbReference type="ChEBI" id="CHEBI:58725"/>
        <dbReference type="ChEBI" id="CHEBI:61527"/>
        <dbReference type="EC" id="2.6.1.16"/>
    </reaction>
</comment>
<dbReference type="Gene3D" id="3.40.50.10490">
    <property type="entry name" value="Glucose-6-phosphate isomerase like protein, domain 1"/>
    <property type="match status" value="2"/>
</dbReference>
<dbReference type="Pfam" id="PF13522">
    <property type="entry name" value="GATase_6"/>
    <property type="match status" value="1"/>
</dbReference>
<reference evidence="10 11" key="1">
    <citation type="submission" date="2017-02" db="EMBL/GenBank/DDBJ databases">
        <authorList>
            <person name="Peterson S.W."/>
        </authorList>
    </citation>
    <scope>NUCLEOTIDE SEQUENCE [LARGE SCALE GENOMIC DNA]</scope>
    <source>
        <strain evidence="10 11">ATCC 51222</strain>
    </source>
</reference>
<name>A0A1T4KW06_9FIRM</name>
<dbReference type="InterPro" id="IPR017932">
    <property type="entry name" value="GATase_2_dom"/>
</dbReference>
<dbReference type="InterPro" id="IPR046348">
    <property type="entry name" value="SIS_dom_sf"/>
</dbReference>
<dbReference type="GO" id="GO:0006487">
    <property type="term" value="P:protein N-linked glycosylation"/>
    <property type="evidence" value="ECO:0007669"/>
    <property type="project" value="TreeGrafter"/>
</dbReference>
<evidence type="ECO:0000256" key="1">
    <source>
        <dbReference type="ARBA" id="ARBA00001031"/>
    </source>
</evidence>
<evidence type="ECO:0000259" key="8">
    <source>
        <dbReference type="PROSITE" id="PS51278"/>
    </source>
</evidence>
<feature type="domain" description="SIS" evidence="9">
    <location>
        <begin position="282"/>
        <end position="422"/>
    </location>
</feature>
<dbReference type="GO" id="GO:0004360">
    <property type="term" value="F:glutamine-fructose-6-phosphate transaminase (isomerizing) activity"/>
    <property type="evidence" value="ECO:0007669"/>
    <property type="project" value="UniProtKB-EC"/>
</dbReference>
<dbReference type="InterPro" id="IPR035490">
    <property type="entry name" value="GlmS/FrlB_SIS"/>
</dbReference>
<keyword evidence="6" id="KW-0677">Repeat</keyword>
<keyword evidence="7" id="KW-0315">Glutamine amidotransferase</keyword>
<feature type="domain" description="Glutamine amidotransferase type-2" evidence="8">
    <location>
        <begin position="2"/>
        <end position="216"/>
    </location>
</feature>
<dbReference type="PROSITE" id="PS51464">
    <property type="entry name" value="SIS"/>
    <property type="match status" value="2"/>
</dbReference>
<dbReference type="NCBIfam" id="NF001484">
    <property type="entry name" value="PRK00331.1"/>
    <property type="match status" value="1"/>
</dbReference>
<evidence type="ECO:0000256" key="7">
    <source>
        <dbReference type="ARBA" id="ARBA00022962"/>
    </source>
</evidence>
<keyword evidence="5 10" id="KW-0808">Transferase</keyword>
<dbReference type="GO" id="GO:0005829">
    <property type="term" value="C:cytosol"/>
    <property type="evidence" value="ECO:0007669"/>
    <property type="project" value="TreeGrafter"/>
</dbReference>
<keyword evidence="4 10" id="KW-0032">Aminotransferase</keyword>
<dbReference type="GO" id="GO:0006002">
    <property type="term" value="P:fructose 6-phosphate metabolic process"/>
    <property type="evidence" value="ECO:0007669"/>
    <property type="project" value="TreeGrafter"/>
</dbReference>
<proteinExistence type="predicted"/>
<dbReference type="EC" id="2.6.1.16" evidence="2"/>